<keyword evidence="2" id="KW-0012">Acyltransferase</keyword>
<dbReference type="RefSeq" id="WP_380075461.1">
    <property type="nucleotide sequence ID" value="NZ_JBHRZF010000008.1"/>
</dbReference>
<dbReference type="InterPro" id="IPR050832">
    <property type="entry name" value="Bact_Acetyltransf"/>
</dbReference>
<protein>
    <submittedName>
        <fullName evidence="4">GNAT family N-acetyltransferase</fullName>
    </submittedName>
</protein>
<evidence type="ECO:0000256" key="2">
    <source>
        <dbReference type="ARBA" id="ARBA00023315"/>
    </source>
</evidence>
<dbReference type="PROSITE" id="PS51186">
    <property type="entry name" value="GNAT"/>
    <property type="match status" value="2"/>
</dbReference>
<dbReference type="Pfam" id="PF00583">
    <property type="entry name" value="Acetyltransf_1"/>
    <property type="match status" value="1"/>
</dbReference>
<feature type="domain" description="N-acetyltransferase" evidence="3">
    <location>
        <begin position="1"/>
        <end position="151"/>
    </location>
</feature>
<evidence type="ECO:0000313" key="5">
    <source>
        <dbReference type="Proteomes" id="UP001595748"/>
    </source>
</evidence>
<dbReference type="InterPro" id="IPR000182">
    <property type="entry name" value="GNAT_dom"/>
</dbReference>
<dbReference type="Gene3D" id="3.40.630.30">
    <property type="match status" value="1"/>
</dbReference>
<sequence length="291" mass="32648">MKYRDWTASPQDFEALARLNTMQYPDAPLTAGGVARDWGFVDPRRPTLIRFVVQDGSEVALVETYPRTGGVFLLELIAPAQALAQYGPELLNQARQWARTHGAERWELSLRRSDERTTWLQGQGFRLLSRSTEWSFQPAPAPSIPEGIILTPVRDDLFLQEDLHTLLNAAREEALLTPFTPEEFTAEVLNLGVYRPELLWLAQTPAGDPVGCACLHVWDAGQHGEFSWVHVVPSWRRKGVGAALLGQVSQESNLPHVSVNLPEPHRHLHGLLQTAGFRQQGEWLTAELKLT</sequence>
<dbReference type="EMBL" id="JBHRZF010000008">
    <property type="protein sequence ID" value="MFC3859297.1"/>
    <property type="molecule type" value="Genomic_DNA"/>
</dbReference>
<accession>A0ABV8A0W5</accession>
<evidence type="ECO:0000259" key="3">
    <source>
        <dbReference type="PROSITE" id="PS51186"/>
    </source>
</evidence>
<name>A0ABV8A0W5_9DEIO</name>
<keyword evidence="5" id="KW-1185">Reference proteome</keyword>
<feature type="domain" description="N-acetyltransferase" evidence="3">
    <location>
        <begin position="148"/>
        <end position="291"/>
    </location>
</feature>
<dbReference type="InterPro" id="IPR016181">
    <property type="entry name" value="Acyl_CoA_acyltransferase"/>
</dbReference>
<evidence type="ECO:0000256" key="1">
    <source>
        <dbReference type="ARBA" id="ARBA00022679"/>
    </source>
</evidence>
<organism evidence="4 5">
    <name type="scientific">Deinococcus antarcticus</name>
    <dbReference type="NCBI Taxonomy" id="1298767"/>
    <lineage>
        <taxon>Bacteria</taxon>
        <taxon>Thermotogati</taxon>
        <taxon>Deinococcota</taxon>
        <taxon>Deinococci</taxon>
        <taxon>Deinococcales</taxon>
        <taxon>Deinococcaceae</taxon>
        <taxon>Deinococcus</taxon>
    </lineage>
</organism>
<gene>
    <name evidence="4" type="ORF">ACFOPQ_00730</name>
</gene>
<dbReference type="SUPFAM" id="SSF55729">
    <property type="entry name" value="Acyl-CoA N-acyltransferases (Nat)"/>
    <property type="match status" value="1"/>
</dbReference>
<dbReference type="CDD" id="cd04301">
    <property type="entry name" value="NAT_SF"/>
    <property type="match status" value="1"/>
</dbReference>
<dbReference type="PANTHER" id="PTHR43877">
    <property type="entry name" value="AMINOALKYLPHOSPHONATE N-ACETYLTRANSFERASE-RELATED-RELATED"/>
    <property type="match status" value="1"/>
</dbReference>
<keyword evidence="1" id="KW-0808">Transferase</keyword>
<proteinExistence type="predicted"/>
<dbReference type="Proteomes" id="UP001595748">
    <property type="component" value="Unassembled WGS sequence"/>
</dbReference>
<comment type="caution">
    <text evidence="4">The sequence shown here is derived from an EMBL/GenBank/DDBJ whole genome shotgun (WGS) entry which is preliminary data.</text>
</comment>
<evidence type="ECO:0000313" key="4">
    <source>
        <dbReference type="EMBL" id="MFC3859297.1"/>
    </source>
</evidence>
<reference evidence="5" key="1">
    <citation type="journal article" date="2019" name="Int. J. Syst. Evol. Microbiol.">
        <title>The Global Catalogue of Microorganisms (GCM) 10K type strain sequencing project: providing services to taxonomists for standard genome sequencing and annotation.</title>
        <authorList>
            <consortium name="The Broad Institute Genomics Platform"/>
            <consortium name="The Broad Institute Genome Sequencing Center for Infectious Disease"/>
            <person name="Wu L."/>
            <person name="Ma J."/>
        </authorList>
    </citation>
    <scope>NUCLEOTIDE SEQUENCE [LARGE SCALE GENOMIC DNA]</scope>
    <source>
        <strain evidence="5">CCTCC AB 2013263</strain>
    </source>
</reference>